<dbReference type="Pfam" id="PF00271">
    <property type="entry name" value="Helicase_C"/>
    <property type="match status" value="1"/>
</dbReference>
<dbReference type="InterPro" id="IPR027417">
    <property type="entry name" value="P-loop_NTPase"/>
</dbReference>
<gene>
    <name evidence="11" type="ORF">MFLAVUS_006051</name>
</gene>
<evidence type="ECO:0000256" key="2">
    <source>
        <dbReference type="ARBA" id="ARBA00007025"/>
    </source>
</evidence>
<dbReference type="InterPro" id="IPR049730">
    <property type="entry name" value="SNF2/RAD54-like_C"/>
</dbReference>
<comment type="caution">
    <text evidence="11">The sequence shown here is derived from an EMBL/GenBank/DDBJ whole genome shotgun (WGS) entry which is preliminary data.</text>
</comment>
<comment type="subcellular location">
    <subcellularLocation>
        <location evidence="1">Nucleus</location>
    </subcellularLocation>
</comment>
<dbReference type="InterPro" id="IPR000330">
    <property type="entry name" value="SNF2_N"/>
</dbReference>
<dbReference type="PANTHER" id="PTHR45797:SF1">
    <property type="entry name" value="HELICASE ARIP4"/>
    <property type="match status" value="1"/>
</dbReference>
<dbReference type="PROSITE" id="PS51192">
    <property type="entry name" value="HELICASE_ATP_BIND_1"/>
    <property type="match status" value="1"/>
</dbReference>
<organism evidence="11 12">
    <name type="scientific">Mucor flavus</name>
    <dbReference type="NCBI Taxonomy" id="439312"/>
    <lineage>
        <taxon>Eukaryota</taxon>
        <taxon>Fungi</taxon>
        <taxon>Fungi incertae sedis</taxon>
        <taxon>Mucoromycota</taxon>
        <taxon>Mucoromycotina</taxon>
        <taxon>Mucoromycetes</taxon>
        <taxon>Mucorales</taxon>
        <taxon>Mucorineae</taxon>
        <taxon>Mucoraceae</taxon>
        <taxon>Mucor</taxon>
    </lineage>
</organism>
<evidence type="ECO:0000256" key="6">
    <source>
        <dbReference type="ARBA" id="ARBA00022840"/>
    </source>
</evidence>
<keyword evidence="5" id="KW-0347">Helicase</keyword>
<dbReference type="InterPro" id="IPR001650">
    <property type="entry name" value="Helicase_C-like"/>
</dbReference>
<dbReference type="EMBL" id="BAABUK010000013">
    <property type="protein sequence ID" value="GAA5812594.1"/>
    <property type="molecule type" value="Genomic_DNA"/>
</dbReference>
<keyword evidence="6" id="KW-0067">ATP-binding</keyword>
<dbReference type="SMART" id="SM00487">
    <property type="entry name" value="DEXDc"/>
    <property type="match status" value="1"/>
</dbReference>
<proteinExistence type="inferred from homology"/>
<evidence type="ECO:0000259" key="10">
    <source>
        <dbReference type="PROSITE" id="PS51194"/>
    </source>
</evidence>
<dbReference type="Pfam" id="PF00176">
    <property type="entry name" value="SNF2-rel_dom"/>
    <property type="match status" value="2"/>
</dbReference>
<reference evidence="11 12" key="1">
    <citation type="submission" date="2024-04" db="EMBL/GenBank/DDBJ databases">
        <title>genome sequences of Mucor flavus KT1a and Helicostylum pulchrum KT1b strains isolated from the surface of a dry-aged beef.</title>
        <authorList>
            <person name="Toyotome T."/>
            <person name="Hosono M."/>
            <person name="Torimaru M."/>
            <person name="Fukuda K."/>
            <person name="Mikami N."/>
        </authorList>
    </citation>
    <scope>NUCLEOTIDE SEQUENCE [LARGE SCALE GENOMIC DNA]</scope>
    <source>
        <strain evidence="11 12">KT1a</strain>
    </source>
</reference>
<keyword evidence="12" id="KW-1185">Reference proteome</keyword>
<dbReference type="PANTHER" id="PTHR45797">
    <property type="entry name" value="RAD54-LIKE"/>
    <property type="match status" value="1"/>
</dbReference>
<keyword evidence="3" id="KW-0547">Nucleotide-binding</keyword>
<evidence type="ECO:0000256" key="3">
    <source>
        <dbReference type="ARBA" id="ARBA00022741"/>
    </source>
</evidence>
<dbReference type="Gene3D" id="3.40.50.10810">
    <property type="entry name" value="Tandem AAA-ATPase domain"/>
    <property type="match status" value="1"/>
</dbReference>
<sequence length="707" mass="82043">MKNILNDILESEASLCHITSIVSDRKLFQPLFSLNANRKRNTQEFLDSYNKKPEIIVIDDDELPEYQHSPELKLAIRNLSFKIDPFFEKRLKLHQIEGLKFMWERVYEKKQGCLLAHSMGLGKTIQVISLLTTMYQHLKENPETKFPTVQYRKSGSYSYSNGYTFKLEMRNHKISRMKYIKYWYTHGGVMLANYDQFRSLLTAGNINDKEMYYHYLVNPGPDVIILDEAHRIKNSYSILSALVKKIKTKSRICLTGYPLQNRLLEYYYMIDFIAPGLLGSKEKFDSYFGNYIEKCYADSSTTTKERANFKLYVLQLLTAHVTHRRDENILVRDLPPKTEYVVRFKLSPIQHKGYTSLLKLNCADNPMVALLILRSICNHPKIFQNFLAKRLERKRKAELNKLNAEEENDDEGMIDDVAESMDIDEDVSVEKSFEVMNDTLDTDLVEVNEEAAFSVLEFSEYEWTKDYLDNAEIELWKCSGKISFVADLAKECKIIGEKIVIVSHSLACLDYIQHLLPIFGIKTGRLDGSMMTGERQEVIDNFHTDKSINVMLLSAKASAIGINIVAANRIVLMDQDWNPLYDEQSIGRVYRYGQTKPVTYIQVKRVIDNKQSAVISREDLVRYFQEPDSDLAPIDLETQQSRSDMDWISNRMLEQNANTITEFCQYKDDNTVKDMGESFLTDALRSMAKQDAISIIREWKNDSRVNL</sequence>
<evidence type="ECO:0000313" key="11">
    <source>
        <dbReference type="EMBL" id="GAA5812594.1"/>
    </source>
</evidence>
<evidence type="ECO:0000256" key="8">
    <source>
        <dbReference type="ARBA" id="ARBA00023242"/>
    </source>
</evidence>
<keyword evidence="7" id="KW-0238">DNA-binding</keyword>
<dbReference type="Proteomes" id="UP001473302">
    <property type="component" value="Unassembled WGS sequence"/>
</dbReference>
<dbReference type="InterPro" id="IPR038718">
    <property type="entry name" value="SNF2-like_sf"/>
</dbReference>
<protein>
    <submittedName>
        <fullName evidence="11">Uncharacterized protein</fullName>
    </submittedName>
</protein>
<feature type="domain" description="Helicase C-terminal" evidence="10">
    <location>
        <begin position="487"/>
        <end position="632"/>
    </location>
</feature>
<dbReference type="CDD" id="cd18793">
    <property type="entry name" value="SF2_C_SNF"/>
    <property type="match status" value="1"/>
</dbReference>
<accession>A0ABP9Z0H0</accession>
<dbReference type="SUPFAM" id="SSF52540">
    <property type="entry name" value="P-loop containing nucleoside triphosphate hydrolases"/>
    <property type="match status" value="2"/>
</dbReference>
<evidence type="ECO:0000256" key="4">
    <source>
        <dbReference type="ARBA" id="ARBA00022801"/>
    </source>
</evidence>
<evidence type="ECO:0000256" key="5">
    <source>
        <dbReference type="ARBA" id="ARBA00022806"/>
    </source>
</evidence>
<dbReference type="SMART" id="SM00490">
    <property type="entry name" value="HELICc"/>
    <property type="match status" value="1"/>
</dbReference>
<dbReference type="InterPro" id="IPR014001">
    <property type="entry name" value="Helicase_ATP-bd"/>
</dbReference>
<evidence type="ECO:0000259" key="9">
    <source>
        <dbReference type="PROSITE" id="PS51192"/>
    </source>
</evidence>
<dbReference type="PROSITE" id="PS51194">
    <property type="entry name" value="HELICASE_CTER"/>
    <property type="match status" value="1"/>
</dbReference>
<name>A0ABP9Z0H0_9FUNG</name>
<evidence type="ECO:0000256" key="7">
    <source>
        <dbReference type="ARBA" id="ARBA00023125"/>
    </source>
</evidence>
<keyword evidence="4" id="KW-0378">Hydrolase</keyword>
<evidence type="ECO:0000256" key="1">
    <source>
        <dbReference type="ARBA" id="ARBA00004123"/>
    </source>
</evidence>
<dbReference type="InterPro" id="IPR044574">
    <property type="entry name" value="ARIP4-like"/>
</dbReference>
<comment type="similarity">
    <text evidence="2">Belongs to the SNF2/RAD54 helicase family.</text>
</comment>
<dbReference type="Gene3D" id="3.40.50.300">
    <property type="entry name" value="P-loop containing nucleotide triphosphate hydrolases"/>
    <property type="match status" value="1"/>
</dbReference>
<feature type="domain" description="Helicase ATP-binding" evidence="9">
    <location>
        <begin position="104"/>
        <end position="276"/>
    </location>
</feature>
<evidence type="ECO:0000313" key="12">
    <source>
        <dbReference type="Proteomes" id="UP001473302"/>
    </source>
</evidence>
<keyword evidence="8" id="KW-0539">Nucleus</keyword>